<feature type="compositionally biased region" description="Acidic residues" evidence="10">
    <location>
        <begin position="1213"/>
        <end position="1222"/>
    </location>
</feature>
<feature type="compositionally biased region" description="Polar residues" evidence="10">
    <location>
        <begin position="389"/>
        <end position="399"/>
    </location>
</feature>
<dbReference type="Pfam" id="PF00520">
    <property type="entry name" value="Ion_trans"/>
    <property type="match status" value="1"/>
</dbReference>
<evidence type="ECO:0000256" key="5">
    <source>
        <dbReference type="ARBA" id="ARBA00022989"/>
    </source>
</evidence>
<feature type="compositionally biased region" description="Low complexity" evidence="10">
    <location>
        <begin position="2415"/>
        <end position="2430"/>
    </location>
</feature>
<feature type="region of interest" description="Disordered" evidence="10">
    <location>
        <begin position="1195"/>
        <end position="1222"/>
    </location>
</feature>
<keyword evidence="9" id="KW-0407">Ion channel</keyword>
<organism evidence="13 14">
    <name type="scientific">Edaphochlamys debaryana</name>
    <dbReference type="NCBI Taxonomy" id="47281"/>
    <lineage>
        <taxon>Eukaryota</taxon>
        <taxon>Viridiplantae</taxon>
        <taxon>Chlorophyta</taxon>
        <taxon>core chlorophytes</taxon>
        <taxon>Chlorophyceae</taxon>
        <taxon>CS clade</taxon>
        <taxon>Chlamydomonadales</taxon>
        <taxon>Chlamydomonadales incertae sedis</taxon>
        <taxon>Edaphochlamys</taxon>
    </lineage>
</organism>
<feature type="transmembrane region" description="Helical" evidence="11">
    <location>
        <begin position="3124"/>
        <end position="3149"/>
    </location>
</feature>
<dbReference type="InterPro" id="IPR005821">
    <property type="entry name" value="Ion_trans_dom"/>
</dbReference>
<evidence type="ECO:0000259" key="12">
    <source>
        <dbReference type="PROSITE" id="PS50919"/>
    </source>
</evidence>
<feature type="region of interest" description="Disordered" evidence="10">
    <location>
        <begin position="367"/>
        <end position="425"/>
    </location>
</feature>
<dbReference type="OrthoDB" id="2016580at2759"/>
<protein>
    <recommendedName>
        <fullName evidence="12">MIR domain-containing protein</fullName>
    </recommendedName>
</protein>
<evidence type="ECO:0000256" key="3">
    <source>
        <dbReference type="ARBA" id="ARBA00022692"/>
    </source>
</evidence>
<keyword evidence="2" id="KW-0813">Transport</keyword>
<evidence type="ECO:0000256" key="2">
    <source>
        <dbReference type="ARBA" id="ARBA00022448"/>
    </source>
</evidence>
<dbReference type="PANTHER" id="PTHR13715">
    <property type="entry name" value="RYANODINE RECEPTOR AND IP3 RECEPTOR"/>
    <property type="match status" value="1"/>
</dbReference>
<proteinExistence type="predicted"/>
<dbReference type="InterPro" id="IPR036300">
    <property type="entry name" value="MIR_dom_sf"/>
</dbReference>
<evidence type="ECO:0000256" key="8">
    <source>
        <dbReference type="ARBA" id="ARBA00023286"/>
    </source>
</evidence>
<dbReference type="InterPro" id="IPR013662">
    <property type="entry name" value="RIH_assoc-dom"/>
</dbReference>
<dbReference type="GO" id="GO:0005262">
    <property type="term" value="F:calcium channel activity"/>
    <property type="evidence" value="ECO:0007669"/>
    <property type="project" value="InterPro"/>
</dbReference>
<feature type="compositionally biased region" description="Low complexity" evidence="10">
    <location>
        <begin position="412"/>
        <end position="425"/>
    </location>
</feature>
<comment type="subcellular location">
    <subcellularLocation>
        <location evidence="1">Endomembrane system</location>
        <topology evidence="1">Multi-pass membrane protein</topology>
    </subcellularLocation>
</comment>
<evidence type="ECO:0000256" key="11">
    <source>
        <dbReference type="SAM" id="Phobius"/>
    </source>
</evidence>
<dbReference type="Pfam" id="PF01365">
    <property type="entry name" value="RYDR_ITPR"/>
    <property type="match status" value="1"/>
</dbReference>
<dbReference type="EMBL" id="JAEHOE010000056">
    <property type="protein sequence ID" value="KAG2491060.1"/>
    <property type="molecule type" value="Genomic_DNA"/>
</dbReference>
<accession>A0A835Y1X9</accession>
<feature type="region of interest" description="Disordered" evidence="10">
    <location>
        <begin position="1857"/>
        <end position="1876"/>
    </location>
</feature>
<feature type="domain" description="MIR" evidence="12">
    <location>
        <begin position="138"/>
        <end position="191"/>
    </location>
</feature>
<dbReference type="InterPro" id="IPR000699">
    <property type="entry name" value="RIH_dom"/>
</dbReference>
<keyword evidence="14" id="KW-1185">Reference proteome</keyword>
<gene>
    <name evidence="13" type="ORF">HYH03_010506</name>
</gene>
<feature type="transmembrane region" description="Helical" evidence="11">
    <location>
        <begin position="3040"/>
        <end position="3064"/>
    </location>
</feature>
<dbReference type="InterPro" id="IPR015925">
    <property type="entry name" value="Ryanodine_IP3_receptor"/>
</dbReference>
<evidence type="ECO:0000256" key="1">
    <source>
        <dbReference type="ARBA" id="ARBA00004127"/>
    </source>
</evidence>
<feature type="region of interest" description="Disordered" evidence="10">
    <location>
        <begin position="2916"/>
        <end position="2946"/>
    </location>
</feature>
<feature type="transmembrane region" description="Helical" evidence="11">
    <location>
        <begin position="2998"/>
        <end position="3020"/>
    </location>
</feature>
<feature type="compositionally biased region" description="Polar residues" evidence="10">
    <location>
        <begin position="1866"/>
        <end position="1876"/>
    </location>
</feature>
<keyword evidence="7 11" id="KW-0472">Membrane</keyword>
<dbReference type="PANTHER" id="PTHR13715:SF99">
    <property type="entry name" value="INOSITOL 1,4,5-TRISPHOSPHATE RECEPTOR-LIKE PROTEIN A"/>
    <property type="match status" value="1"/>
</dbReference>
<dbReference type="Pfam" id="PF08454">
    <property type="entry name" value="RIH_assoc"/>
    <property type="match status" value="1"/>
</dbReference>
<dbReference type="PROSITE" id="PS50919">
    <property type="entry name" value="MIR"/>
    <property type="match status" value="1"/>
</dbReference>
<feature type="transmembrane region" description="Helical" evidence="11">
    <location>
        <begin position="2861"/>
        <end position="2884"/>
    </location>
</feature>
<dbReference type="SUPFAM" id="SSF100909">
    <property type="entry name" value="IP3 receptor type 1 binding core, domain 2"/>
    <property type="match status" value="2"/>
</dbReference>
<sequence>MEDLAGRCLKYGDQVYFKVDGKQGFVSAHDRALPQVRVEELSDAADSPPDLKDCLFEITKKFQYTQKQSLINGLARNGLVPEDVLGDVAKGPDAISSFEERISEGVTKGKHRRLLVGLFSSWLREGDTNEEEFKQVVGESVLYGQVVQLRHVSTGKFMTIKRTAADVERGALKVVLEEGGQEGSWFQVFSGYRTKPEGAKLMPGEIVSLRGVAFPGNGLHMSTGDITDPGMLPVDKHPYVTTSKELSASPDLSAFKVIPFCMHPKVYPELRERMCGMNSVSIQDLVANTVYINLLGALSEKYIYFESPLTRPDPNRVGGPDSWRVELVVDGGSWCGMPLNYGCRLRIRHLPTGTYLAVLSSRAKEAAKARRDHRAAANEAGGVPPTPAAQASQGGSSLPQPRKGGVAGPEGAASAATLPATPTGANPAQMLKNAVALDEDVLHDEAFRVVLTKRYNVPDTLWELVTFSKEEPVGTKVYTFFKHVATGFWLSGASPVIPQPPPEDPDDPGEEQVYPVVHPEKLERNVMLVFKLPDEFTSKVLDLQRVAVQLRGMCSALNKEKVPPEAQLLELVAKDAEGKVLEALASTQFPDKFRLRYPPVKRSLKDLVRWLDKDTWNEGNDAVAPAHAEYQTLLREMGLMDAVVAYMESTRVRVFTTAKRLRATKLGAWVLESGKLCHRILQLACRGNEANQKYMNKYADMVMSHLSSPLTAPDTLAAMYEDNMAQMQTVTQDIVAASVKLIRLHGHQPRFINFLRQISGTRERPMPNNQNWIVNEIMGEGRSPLDVFCRASIGDSVDKAGNPRKTWIITCSRVDKPGEIATVDSADFGGDEEDLTKRAIKEWDLGGGDDAYSPRDLFIYYCYTLKFIVSLCYGRNSLVRNQILEQSKRHGLGLEFDALLRAVTNEHLPYGMRSYMVQVIRALYVDVEPYRPIKLPRHIRMLAKAGSGGDGTLGAGATNSEFIVRLIKTVLTQLQGVAAGCGALEEAPTLAGNLAKDMENLGQMVLSVSAAAAGAKGAEAAKAAGAAAAAGEPPAGSKEAKDAAALDAEELGKDTVGRNTLVLNLVKLVQEMFKLGMMELDATITQDMLSVLLDLLQRLDALPLHMPERFARTYASKAVMDVKKTALATIDFALDMKSEQQCAAIFERFAAWQRSPARQEYWALKASRPKGGGKSKALGGFLNMNRIRAAASLGGAGNRVAPAPGAEGHDPEAPPEADGSAEAEDGALADYGGLAQWVEEAFAALAADNEDGDFPLFKLDTVDDKQQLYRQSGSPIMKLVDLVRYDDQLLTAQTFALLERLTSKREKLLGELMRTFVVTDDELIRLSAFAAKQVDIAQHAYNYMGSLNPAEAETACKQAAGALNALTLMLQPLQHISLGAGGGGGEDRIFVSKAIAANCQYLLADMQVHLEVLKFLKLPLKRKPQGPKEEDKKRMQEADELLRAAVFKACLNFLRHFMVVGDMDSGAGMPSHPNQKAVLPSLELLLSFLDTRGLPASDTVMALFFKNAADAGKQGEKVIRRLDKLILRYGDKQHAGWLELMGRVMVVDGQPIKRNQMVAMQLITQHDDEVLYMMSGEAGLEKLMGLLKSEKLSAQSSETPVGPLAYHTACIALLADCCAGKEPELVVKASGYVSLAQAMDVLLLQPSPDMPSASLRYVQRAYWLLAKNCYFSTDTDNTKVQVRNGTNRIWPLDEKVAAGAGGAAGQDLLIARFLDLPAAGQRGATKAGTSCLIQGVQSEVEQALGDPSDALANSDSASLFLATAVFPALTEYFINHFGSHVSKLPVQPGPMLEALFNQLVKLHGSFRRLREGASSASVKTEIKMALAATKALLESLPAEANTTGRPLDATRGGLLAKGGKGGQDGSAPSMSQTTALTAGSQKVVQKEWMLYLRRLAAQISVSINASTNEIVEVLEASAVMVAAASTAKALGMGEGSVVFEQASLLRLARLMAAPFGRLVPATVPTMCYEELTAMLCGLLASRARKDGRELGGFSPALLVKLIRSIRAAVVLDDGRGAADESALKDAWASIGLLRYVDSDDKVEDFSEPPEPVQTWRQAKYDKLGATRAAVALLAHPLPEVQYEALELLEVLLQGGNRTVQATIFDILKDGSELSDRVFANMKASFDRCRKHVAKRSFATKGGGRAKKDSAAAAAGKALAGAALQVFSGGAKVAGLLTGKIFGGKGDKKSGKVSPAPDAGPVPSLPGTVEMPPPPPLPAKQISKRLSGTGLGSEGLGAPTVPNGAPVGLEPAASGGPGMLDVLPDHADSRAPPTSSARAPKAALPPFPSAGPASGRLPALAHAHSGVQAQQPSSEISAESPLAAAAPAAPASLPDQAGGSGGGAPSSSASRKALGSPADEASSRKSMAAQASSKRALPPIAAKGGAGDGDKRPPAADAGGQPGGDDDDDDDDKPRAGPVAEGTETTAPTDAGGEGGEEDDDELQWEDKVAKLNAADSAYEFSRVLLRTVKLMVEGHYKNLQRLLQCQTNSVNTVDLVVEAVELLGVLQDHLPLALVNADKEVPDLMVLVCLFVQEMVQGPCLSNQVSLAGTSFLASCNRIFGCIEYEYRQPGWGVEIKPSERKATLSKCAIKTSLLDLLMSLLESCPSDEIPSRCYDILDFSSIDRQIGRLCKLVGLSDDEAMYPTDEAEGDFESEPELAHVRPRLERELLLMCAYVLKLHSVTPLREAPLPYLTALWEGEDVAKLEEELTPDQALYAASLQDFLRRRLGYVEINWKGLLEPCFFALTPECSAVVTSAVWNTVTLDRINNTVSPDSRAFPTVKAAELVDVLEDVVDDISLGARLMTTSWLKAVSLLTQYRMLLLQLTFYLAVSALIFQALADARWSPSDLDNFSDRKDSWETLVLTAAVMLQTFVTVLLYISFVYTDLNKRLSHDVPAMSARLSEIGATVREALTFGGGKDGKGGRDGKDGGGGGGGGGGGKAKDKEEEGLSLGSAAARKLGLPPPPEDERAGWLDWSREVLAFFVALFTYPKFWYFNMLVAASVVGLLLSPFFLVFHFTIYFLDFDSGKQLVLAIQRSGIAILNTFVLAVLAIYTFAVVTFLAFRDPTRVDKGDGPPCETFYQCMGAHMLTGIMGDISALFNSDLWDTVPEQVQQDGMQQARTVFVLLFFMLWNFVLSNIFVGLIASAFEAIRDDQNTITSDRLSKCLVCSQDMYLFNEKIQGGFDEHVLRQHNALSYVFFLHHLRATDVEDYTGAESAVSAVLASAKTSTDKGTWLPVGKSLAVAHAIAVAERQAAIKEGGGEAGNR</sequence>
<reference evidence="13" key="1">
    <citation type="journal article" date="2020" name="bioRxiv">
        <title>Comparative genomics of Chlamydomonas.</title>
        <authorList>
            <person name="Craig R.J."/>
            <person name="Hasan A.R."/>
            <person name="Ness R.W."/>
            <person name="Keightley P.D."/>
        </authorList>
    </citation>
    <scope>NUCLEOTIDE SEQUENCE</scope>
    <source>
        <strain evidence="13">CCAP 11/70</strain>
    </source>
</reference>
<feature type="region of interest" description="Disordered" evidence="10">
    <location>
        <begin position="2185"/>
        <end position="2441"/>
    </location>
</feature>
<evidence type="ECO:0000313" key="13">
    <source>
        <dbReference type="EMBL" id="KAG2491060.1"/>
    </source>
</evidence>
<keyword evidence="6" id="KW-0406">Ion transport</keyword>
<name>A0A835Y1X9_9CHLO</name>
<evidence type="ECO:0000256" key="7">
    <source>
        <dbReference type="ARBA" id="ARBA00023136"/>
    </source>
</evidence>
<dbReference type="GO" id="GO:0012505">
    <property type="term" value="C:endomembrane system"/>
    <property type="evidence" value="ECO:0007669"/>
    <property type="project" value="UniProtKB-SubCell"/>
</dbReference>
<evidence type="ECO:0000256" key="4">
    <source>
        <dbReference type="ARBA" id="ARBA00022737"/>
    </source>
</evidence>
<evidence type="ECO:0000256" key="9">
    <source>
        <dbReference type="ARBA" id="ARBA00023303"/>
    </source>
</evidence>
<feature type="compositionally biased region" description="Low complexity" evidence="10">
    <location>
        <begin position="2311"/>
        <end position="2333"/>
    </location>
</feature>
<dbReference type="GO" id="GO:0016020">
    <property type="term" value="C:membrane"/>
    <property type="evidence" value="ECO:0007669"/>
    <property type="project" value="InterPro"/>
</dbReference>
<dbReference type="SUPFAM" id="SSF82109">
    <property type="entry name" value="MIR domain"/>
    <property type="match status" value="1"/>
</dbReference>
<dbReference type="InterPro" id="IPR035910">
    <property type="entry name" value="RyR/IP3R_RIH_dom_sf"/>
</dbReference>
<feature type="compositionally biased region" description="Basic and acidic residues" evidence="10">
    <location>
        <begin position="2919"/>
        <end position="2929"/>
    </location>
</feature>
<evidence type="ECO:0000313" key="14">
    <source>
        <dbReference type="Proteomes" id="UP000612055"/>
    </source>
</evidence>
<evidence type="ECO:0000256" key="10">
    <source>
        <dbReference type="SAM" id="MobiDB-lite"/>
    </source>
</evidence>
<dbReference type="InterPro" id="IPR014821">
    <property type="entry name" value="Ins145_P3_rcpt"/>
</dbReference>
<evidence type="ECO:0000256" key="6">
    <source>
        <dbReference type="ARBA" id="ARBA00023065"/>
    </source>
</evidence>
<comment type="caution">
    <text evidence="13">The sequence shown here is derived from an EMBL/GenBank/DDBJ whole genome shotgun (WGS) entry which is preliminary data.</text>
</comment>
<keyword evidence="8" id="KW-1071">Ligand-gated ion channel</keyword>
<dbReference type="Gene3D" id="2.80.10.50">
    <property type="match status" value="2"/>
</dbReference>
<dbReference type="Proteomes" id="UP000612055">
    <property type="component" value="Unassembled WGS sequence"/>
</dbReference>
<keyword evidence="5 11" id="KW-1133">Transmembrane helix</keyword>
<keyword evidence="4" id="KW-0677">Repeat</keyword>
<keyword evidence="3 11" id="KW-0812">Transmembrane</keyword>
<feature type="compositionally biased region" description="Gly residues" evidence="10">
    <location>
        <begin position="2930"/>
        <end position="2940"/>
    </location>
</feature>
<dbReference type="InterPro" id="IPR016093">
    <property type="entry name" value="MIR_motif"/>
</dbReference>
<dbReference type="Gene3D" id="1.10.287.70">
    <property type="match status" value="1"/>
</dbReference>
<dbReference type="Pfam" id="PF08709">
    <property type="entry name" value="Ins145_P3_rec"/>
    <property type="match status" value="1"/>
</dbReference>